<evidence type="ECO:0000313" key="2">
    <source>
        <dbReference type="Proteomes" id="UP001428817"/>
    </source>
</evidence>
<comment type="caution">
    <text evidence="1">The sequence shown here is derived from an EMBL/GenBank/DDBJ whole genome shotgun (WGS) entry which is preliminary data.</text>
</comment>
<dbReference type="Proteomes" id="UP001428817">
    <property type="component" value="Unassembled WGS sequence"/>
</dbReference>
<name>A0ABP9RE78_9PSEU</name>
<evidence type="ECO:0000313" key="1">
    <source>
        <dbReference type="EMBL" id="GAA5175339.1"/>
    </source>
</evidence>
<sequence length="350" mass="35353">MVVAPDLARIGLHLAGRPGVGADAHAIDGATLTGAVRSDDPAVVVQADLRDGRDVDAVQLRLGLDRRDRGRVATGEHHPVVRVLLGDPVALGGKDLEGLAALDVVDARCAVRTPGVDLGPVLVRVQAVAGGGDHVRLAVRAGHRGHALTEVAVVGRVAGPVGAEHVVAGAGEVDVVGELAVAQVHVADVADAALVTAESERRAVLGGEPAFVDHGGLCRLVVAFGQRAAGKTIGDLAGAVDPVPRVRVAGGGDDAGSAAAGDLITTGVTRGGRCGHHKRVVRPGRVVACDVGAVAAGLARLARLAQLHRQCRLTGDLGLYRRHCAGRLGLFLGLGDELLVGIVGVDVPAL</sequence>
<proteinExistence type="predicted"/>
<keyword evidence="2" id="KW-1185">Reference proteome</keyword>
<protein>
    <submittedName>
        <fullName evidence="1">Uncharacterized protein</fullName>
    </submittedName>
</protein>
<reference evidence="2" key="1">
    <citation type="journal article" date="2019" name="Int. J. Syst. Evol. Microbiol.">
        <title>The Global Catalogue of Microorganisms (GCM) 10K type strain sequencing project: providing services to taxonomists for standard genome sequencing and annotation.</title>
        <authorList>
            <consortium name="The Broad Institute Genomics Platform"/>
            <consortium name="The Broad Institute Genome Sequencing Center for Infectious Disease"/>
            <person name="Wu L."/>
            <person name="Ma J."/>
        </authorList>
    </citation>
    <scope>NUCLEOTIDE SEQUENCE [LARGE SCALE GENOMIC DNA]</scope>
    <source>
        <strain evidence="2">JCM 18303</strain>
    </source>
</reference>
<accession>A0ABP9RE78</accession>
<organism evidence="1 2">
    <name type="scientific">Pseudonocardia eucalypti</name>
    <dbReference type="NCBI Taxonomy" id="648755"/>
    <lineage>
        <taxon>Bacteria</taxon>
        <taxon>Bacillati</taxon>
        <taxon>Actinomycetota</taxon>
        <taxon>Actinomycetes</taxon>
        <taxon>Pseudonocardiales</taxon>
        <taxon>Pseudonocardiaceae</taxon>
        <taxon>Pseudonocardia</taxon>
    </lineage>
</organism>
<gene>
    <name evidence="1" type="ORF">GCM10023321_81230</name>
</gene>
<dbReference type="EMBL" id="BAABJP010000064">
    <property type="protein sequence ID" value="GAA5175339.1"/>
    <property type="molecule type" value="Genomic_DNA"/>
</dbReference>